<gene>
    <name evidence="1" type="ORF">CHARACLAT_025621</name>
</gene>
<dbReference type="EMBL" id="JAHUTJ010060361">
    <property type="protein sequence ID" value="MED6288344.1"/>
    <property type="molecule type" value="Genomic_DNA"/>
</dbReference>
<name>A0ABU7ENZ8_9TELE</name>
<dbReference type="Proteomes" id="UP001352852">
    <property type="component" value="Unassembled WGS sequence"/>
</dbReference>
<protein>
    <submittedName>
        <fullName evidence="1">Uncharacterized protein</fullName>
    </submittedName>
</protein>
<reference evidence="1 2" key="1">
    <citation type="submission" date="2021-06" db="EMBL/GenBank/DDBJ databases">
        <authorList>
            <person name="Palmer J.M."/>
        </authorList>
    </citation>
    <scope>NUCLEOTIDE SEQUENCE [LARGE SCALE GENOMIC DNA]</scope>
    <source>
        <strain evidence="1 2">CL_MEX2019</strain>
        <tissue evidence="1">Muscle</tissue>
    </source>
</reference>
<accession>A0ABU7ENZ8</accession>
<proteinExistence type="predicted"/>
<organism evidence="1 2">
    <name type="scientific">Characodon lateralis</name>
    <dbReference type="NCBI Taxonomy" id="208331"/>
    <lineage>
        <taxon>Eukaryota</taxon>
        <taxon>Metazoa</taxon>
        <taxon>Chordata</taxon>
        <taxon>Craniata</taxon>
        <taxon>Vertebrata</taxon>
        <taxon>Euteleostomi</taxon>
        <taxon>Actinopterygii</taxon>
        <taxon>Neopterygii</taxon>
        <taxon>Teleostei</taxon>
        <taxon>Neoteleostei</taxon>
        <taxon>Acanthomorphata</taxon>
        <taxon>Ovalentaria</taxon>
        <taxon>Atherinomorphae</taxon>
        <taxon>Cyprinodontiformes</taxon>
        <taxon>Goodeidae</taxon>
        <taxon>Characodon</taxon>
    </lineage>
</organism>
<evidence type="ECO:0000313" key="1">
    <source>
        <dbReference type="EMBL" id="MED6288344.1"/>
    </source>
</evidence>
<sequence>MHLEGSTLLITSDGAWSKFLDFLELYFPLQCVLQIQGLRSCMEQTCTSDEFLSIVYYSPYVEATTSWHPKKAWQLSEYFNGLYIVVAMPIMLWHSSSCSKT</sequence>
<keyword evidence="2" id="KW-1185">Reference proteome</keyword>
<comment type="caution">
    <text evidence="1">The sequence shown here is derived from an EMBL/GenBank/DDBJ whole genome shotgun (WGS) entry which is preliminary data.</text>
</comment>
<evidence type="ECO:0000313" key="2">
    <source>
        <dbReference type="Proteomes" id="UP001352852"/>
    </source>
</evidence>